<keyword evidence="2" id="KW-0472">Membrane</keyword>
<keyword evidence="5" id="KW-1185">Reference proteome</keyword>
<sequence length="505" mass="56345">MTKTILIFSDGTGQIGGLRPDQRLSNVYKMYRAMRPGPDSPIDPRKQLPFYDAGLGAGETGGLTFKRVRNVLAAAVGTGIDENVIDCYAAIIARYEPGDRICIFGFSRGAYTARSLANVLNLCGVPTHDADGGPVPRYGPELRTIASEAVRKVYNHGAGAKRDRYETEREILAARFRAKFASEGTGSEGEGQGNVQPDFVGVFDTVAALGSRTAAVIALTGMLLLVGLTILVASLAPWWMTAITALLPLSALYWFATSFWSQVKTFADDTALSKPWWHWRRWGYQLGHVHLAWWSGKHYDRYVDREVRFLRHALSIDEDRARFPRVGWGRPSDLAWHKERGREDWLVQTWFAGNHSDIGGSYPEEESRLSDIALRWMVEELKAAMGDTVTVLDERLVTSPNALGLQHSERTGMLNAQPAWLRSITGRRLVWTHADRDIHPEAQLHPTVLERLGAPHVPQMGKVKPYRPESLRHHRDAEAIYSRSDDEASTLQTDSTSGSYLNIAH</sequence>
<dbReference type="InterPro" id="IPR018712">
    <property type="entry name" value="Tle1-like_cat"/>
</dbReference>
<comment type="caution">
    <text evidence="4">The sequence shown here is derived from an EMBL/GenBank/DDBJ whole genome shotgun (WGS) entry which is preliminary data.</text>
</comment>
<dbReference type="OrthoDB" id="4378831at2"/>
<dbReference type="PANTHER" id="PTHR33840:SF1">
    <property type="entry name" value="TLE1 PHOSPHOLIPASE DOMAIN-CONTAINING PROTEIN"/>
    <property type="match status" value="1"/>
</dbReference>
<evidence type="ECO:0000313" key="5">
    <source>
        <dbReference type="Proteomes" id="UP000439522"/>
    </source>
</evidence>
<accession>A0A6I4TH23</accession>
<evidence type="ECO:0000256" key="1">
    <source>
        <dbReference type="SAM" id="MobiDB-lite"/>
    </source>
</evidence>
<reference evidence="4 5" key="1">
    <citation type="submission" date="2019-12" db="EMBL/GenBank/DDBJ databases">
        <title>Genomic-based taxomic classification of the family Erythrobacteraceae.</title>
        <authorList>
            <person name="Xu L."/>
        </authorList>
    </citation>
    <scope>NUCLEOTIDE SEQUENCE [LARGE SCALE GENOMIC DNA]</scope>
    <source>
        <strain evidence="4 5">100921-2</strain>
    </source>
</reference>
<name>A0A6I4TH23_9SPHN</name>
<keyword evidence="2" id="KW-0812">Transmembrane</keyword>
<dbReference type="Pfam" id="PF09994">
    <property type="entry name" value="T6SS_Tle1-like_cat"/>
    <property type="match status" value="1"/>
</dbReference>
<proteinExistence type="predicted"/>
<feature type="transmembrane region" description="Helical" evidence="2">
    <location>
        <begin position="213"/>
        <end position="232"/>
    </location>
</feature>
<feature type="transmembrane region" description="Helical" evidence="2">
    <location>
        <begin position="238"/>
        <end position="256"/>
    </location>
</feature>
<dbReference type="Proteomes" id="UP000439522">
    <property type="component" value="Unassembled WGS sequence"/>
</dbReference>
<feature type="region of interest" description="Disordered" evidence="1">
    <location>
        <begin position="482"/>
        <end position="505"/>
    </location>
</feature>
<dbReference type="AlphaFoldDB" id="A0A6I4TH23"/>
<feature type="compositionally biased region" description="Polar residues" evidence="1">
    <location>
        <begin position="489"/>
        <end position="505"/>
    </location>
</feature>
<dbReference type="EMBL" id="WTZA01000002">
    <property type="protein sequence ID" value="MXO75937.1"/>
    <property type="molecule type" value="Genomic_DNA"/>
</dbReference>
<feature type="domain" description="T6SS Phospholipase effector Tle1-like catalytic" evidence="3">
    <location>
        <begin position="3"/>
        <end position="380"/>
    </location>
</feature>
<dbReference type="RefSeq" id="WP_160611789.1">
    <property type="nucleotide sequence ID" value="NZ_WTZA01000002.1"/>
</dbReference>
<gene>
    <name evidence="4" type="ORF">GRI40_11995</name>
</gene>
<protein>
    <submittedName>
        <fullName evidence="4">DUF2235 domain-containing protein</fullName>
    </submittedName>
</protein>
<evidence type="ECO:0000313" key="4">
    <source>
        <dbReference type="EMBL" id="MXO75937.1"/>
    </source>
</evidence>
<evidence type="ECO:0000259" key="3">
    <source>
        <dbReference type="Pfam" id="PF09994"/>
    </source>
</evidence>
<keyword evidence="2" id="KW-1133">Transmembrane helix</keyword>
<organism evidence="4 5">
    <name type="scientific">Tsuneonella aeria</name>
    <dbReference type="NCBI Taxonomy" id="1837929"/>
    <lineage>
        <taxon>Bacteria</taxon>
        <taxon>Pseudomonadati</taxon>
        <taxon>Pseudomonadota</taxon>
        <taxon>Alphaproteobacteria</taxon>
        <taxon>Sphingomonadales</taxon>
        <taxon>Erythrobacteraceae</taxon>
        <taxon>Tsuneonella</taxon>
    </lineage>
</organism>
<dbReference type="PANTHER" id="PTHR33840">
    <property type="match status" value="1"/>
</dbReference>
<evidence type="ECO:0000256" key="2">
    <source>
        <dbReference type="SAM" id="Phobius"/>
    </source>
</evidence>